<keyword evidence="7" id="KW-1185">Reference proteome</keyword>
<dbReference type="SUPFAM" id="SSF46785">
    <property type="entry name" value="Winged helix' DNA-binding domain"/>
    <property type="match status" value="1"/>
</dbReference>
<accession>A0A9X3XFV9</accession>
<gene>
    <name evidence="6" type="ORF">KEG57_52855</name>
</gene>
<proteinExistence type="inferred from homology"/>
<dbReference type="Gene3D" id="3.40.190.290">
    <property type="match status" value="1"/>
</dbReference>
<evidence type="ECO:0000256" key="2">
    <source>
        <dbReference type="ARBA" id="ARBA00023015"/>
    </source>
</evidence>
<dbReference type="PANTHER" id="PTHR30579:SF3">
    <property type="entry name" value="TRANSCRIPTIONAL REGULATORY PROTEIN"/>
    <property type="match status" value="1"/>
</dbReference>
<dbReference type="InterPro" id="IPR036390">
    <property type="entry name" value="WH_DNA-bd_sf"/>
</dbReference>
<evidence type="ECO:0000256" key="1">
    <source>
        <dbReference type="ARBA" id="ARBA00009437"/>
    </source>
</evidence>
<dbReference type="EMBL" id="JAGTJJ010000102">
    <property type="protein sequence ID" value="MDC3989262.1"/>
    <property type="molecule type" value="Genomic_DNA"/>
</dbReference>
<evidence type="ECO:0000256" key="4">
    <source>
        <dbReference type="ARBA" id="ARBA00023163"/>
    </source>
</evidence>
<dbReference type="Pfam" id="PF03466">
    <property type="entry name" value="LysR_substrate"/>
    <property type="match status" value="1"/>
</dbReference>
<dbReference type="PROSITE" id="PS50931">
    <property type="entry name" value="HTH_LYSR"/>
    <property type="match status" value="1"/>
</dbReference>
<dbReference type="PANTHER" id="PTHR30579">
    <property type="entry name" value="TRANSCRIPTIONAL REGULATOR"/>
    <property type="match status" value="1"/>
</dbReference>
<dbReference type="Proteomes" id="UP001151081">
    <property type="component" value="Unassembled WGS sequence"/>
</dbReference>
<comment type="similarity">
    <text evidence="1">Belongs to the LysR transcriptional regulatory family.</text>
</comment>
<evidence type="ECO:0000259" key="5">
    <source>
        <dbReference type="PROSITE" id="PS50931"/>
    </source>
</evidence>
<dbReference type="SUPFAM" id="SSF53850">
    <property type="entry name" value="Periplasmic binding protein-like II"/>
    <property type="match status" value="1"/>
</dbReference>
<protein>
    <submittedName>
        <fullName evidence="6">LysR family transcriptional regulator</fullName>
    </submittedName>
</protein>
<name>A0A9X3XFV9_9BACT</name>
<dbReference type="InterPro" id="IPR005119">
    <property type="entry name" value="LysR_subst-bd"/>
</dbReference>
<comment type="caution">
    <text evidence="6">The sequence shown here is derived from an EMBL/GenBank/DDBJ whole genome shotgun (WGS) entry which is preliminary data.</text>
</comment>
<dbReference type="InterPro" id="IPR000847">
    <property type="entry name" value="LysR_HTH_N"/>
</dbReference>
<dbReference type="GO" id="GO:0003677">
    <property type="term" value="F:DNA binding"/>
    <property type="evidence" value="ECO:0007669"/>
    <property type="project" value="UniProtKB-KW"/>
</dbReference>
<evidence type="ECO:0000313" key="7">
    <source>
        <dbReference type="Proteomes" id="UP001151081"/>
    </source>
</evidence>
<reference evidence="6 7" key="1">
    <citation type="submission" date="2021-04" db="EMBL/GenBank/DDBJ databases">
        <title>Genome analysis of Polyangium sp.</title>
        <authorList>
            <person name="Li Y."/>
            <person name="Wang J."/>
        </authorList>
    </citation>
    <scope>NUCLEOTIDE SEQUENCE [LARGE SCALE GENOMIC DNA]</scope>
    <source>
        <strain evidence="6 7">SDU14</strain>
    </source>
</reference>
<sequence>MEASVDWDLLRTFETVARLGNLTAAARALGVSQSTISRQLGKLEEHAGAPLLVRESPVRLTERGDALLAAVQPMVDAALVAQSALEETPKLSGEVTLTTVGELLRWVLARELPSFYQAYPNLRLRILADNRVNSLAAGEADVALRLARPARGELFARRLHTETYGLFASALLALHTDIPWLGLTGSLAHIPEQRHAARAFARPPRLLVEDVESLGVVVEAGLGVAVLPRGLAARLEGVVEVSPRSVGALDLGPIPSRDFWMVVHRSKQRVPKVRAVMQWLGAIDAFDRRRT</sequence>
<keyword evidence="4" id="KW-0804">Transcription</keyword>
<dbReference type="Pfam" id="PF00126">
    <property type="entry name" value="HTH_1"/>
    <property type="match status" value="1"/>
</dbReference>
<organism evidence="6 7">
    <name type="scientific">Polyangium jinanense</name>
    <dbReference type="NCBI Taxonomy" id="2829994"/>
    <lineage>
        <taxon>Bacteria</taxon>
        <taxon>Pseudomonadati</taxon>
        <taxon>Myxococcota</taxon>
        <taxon>Polyangia</taxon>
        <taxon>Polyangiales</taxon>
        <taxon>Polyangiaceae</taxon>
        <taxon>Polyangium</taxon>
    </lineage>
</organism>
<dbReference type="AlphaFoldDB" id="A0A9X3XFV9"/>
<dbReference type="PRINTS" id="PR00039">
    <property type="entry name" value="HTHLYSR"/>
</dbReference>
<keyword evidence="3" id="KW-0238">DNA-binding</keyword>
<dbReference type="InterPro" id="IPR036388">
    <property type="entry name" value="WH-like_DNA-bd_sf"/>
</dbReference>
<dbReference type="GO" id="GO:0003700">
    <property type="term" value="F:DNA-binding transcription factor activity"/>
    <property type="evidence" value="ECO:0007669"/>
    <property type="project" value="InterPro"/>
</dbReference>
<keyword evidence="2" id="KW-0805">Transcription regulation</keyword>
<dbReference type="RefSeq" id="WP_272428834.1">
    <property type="nucleotide sequence ID" value="NZ_JAGTJJ010000102.1"/>
</dbReference>
<dbReference type="Gene3D" id="1.10.10.10">
    <property type="entry name" value="Winged helix-like DNA-binding domain superfamily/Winged helix DNA-binding domain"/>
    <property type="match status" value="1"/>
</dbReference>
<evidence type="ECO:0000313" key="6">
    <source>
        <dbReference type="EMBL" id="MDC3989262.1"/>
    </source>
</evidence>
<feature type="domain" description="HTH lysR-type" evidence="5">
    <location>
        <begin position="5"/>
        <end position="61"/>
    </location>
</feature>
<evidence type="ECO:0000256" key="3">
    <source>
        <dbReference type="ARBA" id="ARBA00023125"/>
    </source>
</evidence>
<dbReference type="InterPro" id="IPR050176">
    <property type="entry name" value="LTTR"/>
</dbReference>